<evidence type="ECO:0000313" key="3">
    <source>
        <dbReference type="Proteomes" id="UP000335636"/>
    </source>
</evidence>
<comment type="caution">
    <text evidence="2">The sequence shown here is derived from an EMBL/GenBank/DDBJ whole genome shotgun (WGS) entry which is preliminary data.</text>
</comment>
<keyword evidence="3" id="KW-1185">Reference proteome</keyword>
<organism evidence="2 3">
    <name type="scientific">Marmota monax</name>
    <name type="common">Woodchuck</name>
    <dbReference type="NCBI Taxonomy" id="9995"/>
    <lineage>
        <taxon>Eukaryota</taxon>
        <taxon>Metazoa</taxon>
        <taxon>Chordata</taxon>
        <taxon>Craniata</taxon>
        <taxon>Vertebrata</taxon>
        <taxon>Euteleostomi</taxon>
        <taxon>Mammalia</taxon>
        <taxon>Eutheria</taxon>
        <taxon>Euarchontoglires</taxon>
        <taxon>Glires</taxon>
        <taxon>Rodentia</taxon>
        <taxon>Sciuromorpha</taxon>
        <taxon>Sciuridae</taxon>
        <taxon>Xerinae</taxon>
        <taxon>Marmotini</taxon>
        <taxon>Marmota</taxon>
    </lineage>
</organism>
<evidence type="ECO:0000313" key="2">
    <source>
        <dbReference type="EMBL" id="VTJ78392.1"/>
    </source>
</evidence>
<feature type="region of interest" description="Disordered" evidence="1">
    <location>
        <begin position="48"/>
        <end position="81"/>
    </location>
</feature>
<dbReference type="AlphaFoldDB" id="A0A5E4CC22"/>
<dbReference type="Proteomes" id="UP000335636">
    <property type="component" value="Unassembled WGS sequence"/>
</dbReference>
<accession>A0A5E4CC22</accession>
<reference evidence="2" key="1">
    <citation type="submission" date="2019-04" db="EMBL/GenBank/DDBJ databases">
        <authorList>
            <person name="Alioto T."/>
            <person name="Alioto T."/>
        </authorList>
    </citation>
    <scope>NUCLEOTIDE SEQUENCE [LARGE SCALE GENOMIC DNA]</scope>
</reference>
<proteinExistence type="predicted"/>
<feature type="non-terminal residue" evidence="2">
    <location>
        <position position="1"/>
    </location>
</feature>
<gene>
    <name evidence="2" type="ORF">MONAX_5E041172</name>
</gene>
<name>A0A5E4CC22_MARMO</name>
<sequence>HENGRGRWLPTAAQRRSRLQLGCPTSYLRPGAPALGLRGRKSCCTRRIRETKPGATPRGRQEESRCPVHGSRTRAPSGLRVHSDSQMVDALLCRLPGRVCLDCVEETRAASFFLMEWGRRAREVERTLAKGS</sequence>
<dbReference type="EMBL" id="CABDUW010001070">
    <property type="protein sequence ID" value="VTJ78392.1"/>
    <property type="molecule type" value="Genomic_DNA"/>
</dbReference>
<protein>
    <submittedName>
        <fullName evidence="2">Uncharacterized protein</fullName>
    </submittedName>
</protein>
<evidence type="ECO:0000256" key="1">
    <source>
        <dbReference type="SAM" id="MobiDB-lite"/>
    </source>
</evidence>